<dbReference type="GO" id="GO:0005742">
    <property type="term" value="C:mitochondrial outer membrane translocase complex"/>
    <property type="evidence" value="ECO:0007669"/>
    <property type="project" value="InterPro"/>
</dbReference>
<comment type="caution">
    <text evidence="2">The sequence shown here is derived from an EMBL/GenBank/DDBJ whole genome shotgun (WGS) entry which is preliminary data.</text>
</comment>
<organism evidence="2 3">
    <name type="scientific">Rosa chinensis</name>
    <name type="common">China rose</name>
    <dbReference type="NCBI Taxonomy" id="74649"/>
    <lineage>
        <taxon>Eukaryota</taxon>
        <taxon>Viridiplantae</taxon>
        <taxon>Streptophyta</taxon>
        <taxon>Embryophyta</taxon>
        <taxon>Tracheophyta</taxon>
        <taxon>Spermatophyta</taxon>
        <taxon>Magnoliopsida</taxon>
        <taxon>eudicotyledons</taxon>
        <taxon>Gunneridae</taxon>
        <taxon>Pentapetalae</taxon>
        <taxon>rosids</taxon>
        <taxon>fabids</taxon>
        <taxon>Rosales</taxon>
        <taxon>Rosaceae</taxon>
        <taxon>Rosoideae</taxon>
        <taxon>Rosoideae incertae sedis</taxon>
        <taxon>Rosa</taxon>
    </lineage>
</organism>
<reference evidence="2 3" key="1">
    <citation type="journal article" date="2018" name="Nat. Genet.">
        <title>The Rosa genome provides new insights in the design of modern roses.</title>
        <authorList>
            <person name="Bendahmane M."/>
        </authorList>
    </citation>
    <scope>NUCLEOTIDE SEQUENCE [LARGE SCALE GENOMIC DNA]</scope>
    <source>
        <strain evidence="3">cv. Old Blush</strain>
    </source>
</reference>
<dbReference type="AlphaFoldDB" id="A0A2P6P328"/>
<dbReference type="Proteomes" id="UP000238479">
    <property type="component" value="Chromosome 7"/>
</dbReference>
<keyword evidence="1" id="KW-0812">Transmembrane</keyword>
<evidence type="ECO:0000256" key="1">
    <source>
        <dbReference type="SAM" id="Phobius"/>
    </source>
</evidence>
<protein>
    <submittedName>
        <fullName evidence="2">Uncharacterized protein</fullName>
    </submittedName>
</protein>
<keyword evidence="1" id="KW-1133">Transmembrane helix</keyword>
<dbReference type="InterPro" id="IPR034553">
    <property type="entry name" value="TOM5_viridi"/>
</dbReference>
<keyword evidence="3" id="KW-1185">Reference proteome</keyword>
<name>A0A2P6P328_ROSCH</name>
<gene>
    <name evidence="2" type="ORF">RchiOBHm_Chr7g0183191</name>
</gene>
<evidence type="ECO:0000313" key="3">
    <source>
        <dbReference type="Proteomes" id="UP000238479"/>
    </source>
</evidence>
<dbReference type="Gramene" id="PRQ16343">
    <property type="protein sequence ID" value="PRQ16343"/>
    <property type="gene ID" value="RchiOBHm_Chr7g0183191"/>
</dbReference>
<dbReference type="STRING" id="74649.A0A2P6P328"/>
<dbReference type="OMA" id="INDEENW"/>
<dbReference type="PANTHER" id="PTHR37251">
    <property type="entry name" value="MITOCHONDRIAL IMPORT RECEPTOR SUBUNIT TOM5 HOMOLOG"/>
    <property type="match status" value="1"/>
</dbReference>
<evidence type="ECO:0000313" key="2">
    <source>
        <dbReference type="EMBL" id="PRQ16343.1"/>
    </source>
</evidence>
<dbReference type="PANTHER" id="PTHR37251:SF1">
    <property type="entry name" value="MITOCHONDRIAL IMPORT RECEPTOR SUBUNIT TOM5 HOMOLOG"/>
    <property type="match status" value="1"/>
</dbReference>
<accession>A0A2P6P328</accession>
<sequence>MASYAIPVDKAKAFLRSQYQNEEKWALNMKLLRAVGVFAGSVILMRTYGDMMAI</sequence>
<dbReference type="EMBL" id="PDCK01000045">
    <property type="protein sequence ID" value="PRQ16343.1"/>
    <property type="molecule type" value="Genomic_DNA"/>
</dbReference>
<proteinExistence type="predicted"/>
<keyword evidence="1" id="KW-0472">Membrane</keyword>
<feature type="transmembrane region" description="Helical" evidence="1">
    <location>
        <begin position="31"/>
        <end position="49"/>
    </location>
</feature>
<dbReference type="OrthoDB" id="5514856at2759"/>